<sequence>MQALQPTQLGEFVELACGYCQWCEGQSLGIDPEAQAARWLALLYASALSLPRVGGEYGSDLPELPPETLARAESNLARFFGWYYRAWSDPDPAAQEAPGMGDLGDDLLDVYTDLKRGLVLFEAGMVDDALWHWSFLHRIHWGRHAVHALGALHGMHVSKGESV</sequence>
<organism evidence="1 2">
    <name type="scientific">Roseateles amylovorans</name>
    <dbReference type="NCBI Taxonomy" id="2978473"/>
    <lineage>
        <taxon>Bacteria</taxon>
        <taxon>Pseudomonadati</taxon>
        <taxon>Pseudomonadota</taxon>
        <taxon>Betaproteobacteria</taxon>
        <taxon>Burkholderiales</taxon>
        <taxon>Sphaerotilaceae</taxon>
        <taxon>Roseateles</taxon>
    </lineage>
</organism>
<reference evidence="1" key="1">
    <citation type="submission" date="2022-10" db="EMBL/GenBank/DDBJ databases">
        <title>Characterization and whole genome sequencing of a new Roseateles species, isolated from fresh water.</title>
        <authorList>
            <person name="Guliayeva D.Y."/>
            <person name="Akhremchuk A.E."/>
            <person name="Sikolenko M.A."/>
            <person name="Valentovich L.N."/>
            <person name="Sidarenka A.V."/>
        </authorList>
    </citation>
    <scope>NUCLEOTIDE SEQUENCE</scope>
    <source>
        <strain evidence="1">BIM B-1768</strain>
    </source>
</reference>
<dbReference type="InterPro" id="IPR038312">
    <property type="entry name" value="DUF5063_sf"/>
</dbReference>
<evidence type="ECO:0000313" key="2">
    <source>
        <dbReference type="Proteomes" id="UP001064933"/>
    </source>
</evidence>
<dbReference type="EMBL" id="CP104562">
    <property type="protein sequence ID" value="UXH79252.1"/>
    <property type="molecule type" value="Genomic_DNA"/>
</dbReference>
<gene>
    <name evidence="1" type="ORF">N4261_04775</name>
</gene>
<dbReference type="InterPro" id="IPR032025">
    <property type="entry name" value="DUF5063"/>
</dbReference>
<protein>
    <submittedName>
        <fullName evidence="1">DUF5063 domain-containing protein</fullName>
    </submittedName>
</protein>
<keyword evidence="2" id="KW-1185">Reference proteome</keyword>
<evidence type="ECO:0000313" key="1">
    <source>
        <dbReference type="EMBL" id="UXH79252.1"/>
    </source>
</evidence>
<accession>A0ABY6B4N8</accession>
<dbReference type="Proteomes" id="UP001064933">
    <property type="component" value="Chromosome"/>
</dbReference>
<proteinExistence type="predicted"/>
<name>A0ABY6B4N8_9BURK</name>
<dbReference type="Pfam" id="PF16702">
    <property type="entry name" value="DUF5063"/>
    <property type="match status" value="1"/>
</dbReference>
<dbReference type="RefSeq" id="WP_261759072.1">
    <property type="nucleotide sequence ID" value="NZ_CP104562.2"/>
</dbReference>
<dbReference type="Gene3D" id="1.20.120.1550">
    <property type="entry name" value="Protein of unknown function DUF5063"/>
    <property type="match status" value="1"/>
</dbReference>